<dbReference type="InterPro" id="IPR032675">
    <property type="entry name" value="LRR_dom_sf"/>
</dbReference>
<dbReference type="KEGG" id="nta:107788898"/>
<reference evidence="1" key="1">
    <citation type="submission" date="2025-08" db="UniProtKB">
        <authorList>
            <consortium name="RefSeq"/>
        </authorList>
    </citation>
    <scope>IDENTIFICATION</scope>
</reference>
<dbReference type="Pfam" id="PF13516">
    <property type="entry name" value="LRR_6"/>
    <property type="match status" value="2"/>
</dbReference>
<dbReference type="RefSeq" id="XP_016466118.1">
    <property type="nucleotide sequence ID" value="XM_016610632.1"/>
</dbReference>
<evidence type="ECO:0000313" key="1">
    <source>
        <dbReference type="RefSeq" id="XP_016466118.1"/>
    </source>
</evidence>
<dbReference type="AlphaFoldDB" id="A0A1S3ZPD2"/>
<name>A0A1S3ZPD2_TOBAC</name>
<dbReference type="PaxDb" id="4097-A0A1S3ZPD2"/>
<organism evidence="1">
    <name type="scientific">Nicotiana tabacum</name>
    <name type="common">Common tobacco</name>
    <dbReference type="NCBI Taxonomy" id="4097"/>
    <lineage>
        <taxon>Eukaryota</taxon>
        <taxon>Viridiplantae</taxon>
        <taxon>Streptophyta</taxon>
        <taxon>Embryophyta</taxon>
        <taxon>Tracheophyta</taxon>
        <taxon>Spermatophyta</taxon>
        <taxon>Magnoliopsida</taxon>
        <taxon>eudicotyledons</taxon>
        <taxon>Gunneridae</taxon>
        <taxon>Pentapetalae</taxon>
        <taxon>asterids</taxon>
        <taxon>lamiids</taxon>
        <taxon>Solanales</taxon>
        <taxon>Solanaceae</taxon>
        <taxon>Nicotianoideae</taxon>
        <taxon>Nicotianeae</taxon>
        <taxon>Nicotiana</taxon>
    </lineage>
</organism>
<dbReference type="OMA" id="IYCKEDG"/>
<sequence length="129" mass="14457">MLEELSLTHTDITIEGIEALGRSCPRLKSFELNSIYCKEDGKDDEALAIAKNLPTLHHLRLIGNSMTKEGLQAILDGCPNLVSLDLRLCYDLTLLIALISGRFSRQIKHVKNPFDSLEGFKYAFAYAYP</sequence>
<gene>
    <name evidence="1" type="primary">LOC107788898</name>
</gene>
<proteinExistence type="predicted"/>
<dbReference type="InterPro" id="IPR001611">
    <property type="entry name" value="Leu-rich_rpt"/>
</dbReference>
<dbReference type="OrthoDB" id="1263376at2759"/>
<dbReference type="SUPFAM" id="SSF52047">
    <property type="entry name" value="RNI-like"/>
    <property type="match status" value="1"/>
</dbReference>
<dbReference type="PANTHER" id="PTHR38926">
    <property type="entry name" value="F-BOX DOMAIN CONTAINING PROTEIN, EXPRESSED"/>
    <property type="match status" value="1"/>
</dbReference>
<protein>
    <submittedName>
        <fullName evidence="1">F-box/LRR-repeat protein 23</fullName>
    </submittedName>
</protein>
<dbReference type="Gene3D" id="3.80.10.10">
    <property type="entry name" value="Ribonuclease Inhibitor"/>
    <property type="match status" value="1"/>
</dbReference>
<dbReference type="STRING" id="4097.A0A1S3ZPD2"/>
<dbReference type="PANTHER" id="PTHR38926:SF36">
    <property type="entry name" value="F-BOX PROTEIN SKIP19-LIKE"/>
    <property type="match status" value="1"/>
</dbReference>
<accession>A0A1S3ZPD2</accession>